<dbReference type="PANTHER" id="PTHR12388">
    <property type="entry name" value="MITOCHONDRIA ASSOCIATED GRANULOCYTE MACROPHAGE CSF SIGNALING MOLECULE"/>
    <property type="match status" value="1"/>
</dbReference>
<sequence length="151" mass="16071">MSGRIIAQVLVSVGTVVGRAFFAAYKQAAANAAAGGGAAAAGRGSAKEGVVDALTKKTGMSMEEACQILNISKEADLAQLTKNYEHLFNVNETAKGGSFYLQSKIVRARERFELERGDEFKAQQAEQQKLQSEHPPQDQANKDSTTPPPSA</sequence>
<dbReference type="Proteomes" id="UP000242146">
    <property type="component" value="Unassembled WGS sequence"/>
</dbReference>
<protein>
    <recommendedName>
        <fullName evidence="4">Mitochondrial import inner membrane translocase subunit TIM16</fullName>
    </recommendedName>
    <alternativeName>
        <fullName evidence="3">Mitochondrial import inner membrane translocase subunit tim16</fullName>
    </alternativeName>
    <alternativeName>
        <fullName evidence="11 12">Presequence translocated-associated motor subunit PAM16</fullName>
    </alternativeName>
</protein>
<evidence type="ECO:0000256" key="3">
    <source>
        <dbReference type="ARBA" id="ARBA00013571"/>
    </source>
</evidence>
<dbReference type="GO" id="GO:0005744">
    <property type="term" value="C:TIM23 mitochondrial import inner membrane translocase complex"/>
    <property type="evidence" value="ECO:0007669"/>
    <property type="project" value="InterPro"/>
</dbReference>
<dbReference type="Gene3D" id="1.10.287.110">
    <property type="entry name" value="DnaJ domain"/>
    <property type="match status" value="1"/>
</dbReference>
<organism evidence="14 15">
    <name type="scientific">Hesseltinella vesiculosa</name>
    <dbReference type="NCBI Taxonomy" id="101127"/>
    <lineage>
        <taxon>Eukaryota</taxon>
        <taxon>Fungi</taxon>
        <taxon>Fungi incertae sedis</taxon>
        <taxon>Mucoromycota</taxon>
        <taxon>Mucoromycotina</taxon>
        <taxon>Mucoromycetes</taxon>
        <taxon>Mucorales</taxon>
        <taxon>Cunninghamellaceae</taxon>
        <taxon>Hesseltinella</taxon>
    </lineage>
</organism>
<evidence type="ECO:0000256" key="6">
    <source>
        <dbReference type="ARBA" id="ARBA00022792"/>
    </source>
</evidence>
<gene>
    <name evidence="14" type="ORF">DM01DRAFT_1325753</name>
</gene>
<dbReference type="InterPro" id="IPR005341">
    <property type="entry name" value="Tim16"/>
</dbReference>
<keyword evidence="8" id="KW-0811">Translocation</keyword>
<evidence type="ECO:0000256" key="10">
    <source>
        <dbReference type="ARBA" id="ARBA00023136"/>
    </source>
</evidence>
<keyword evidence="6" id="KW-0999">Mitochondrion inner membrane</keyword>
<dbReference type="Pfam" id="PF03656">
    <property type="entry name" value="Pam16"/>
    <property type="match status" value="1"/>
</dbReference>
<evidence type="ECO:0000313" key="15">
    <source>
        <dbReference type="Proteomes" id="UP000242146"/>
    </source>
</evidence>
<evidence type="ECO:0000256" key="11">
    <source>
        <dbReference type="ARBA" id="ARBA00030422"/>
    </source>
</evidence>
<evidence type="ECO:0000256" key="7">
    <source>
        <dbReference type="ARBA" id="ARBA00022927"/>
    </source>
</evidence>
<keyword evidence="9" id="KW-0496">Mitochondrion</keyword>
<reference evidence="14 15" key="1">
    <citation type="submission" date="2016-07" db="EMBL/GenBank/DDBJ databases">
        <title>Pervasive Adenine N6-methylation of Active Genes in Fungi.</title>
        <authorList>
            <consortium name="DOE Joint Genome Institute"/>
            <person name="Mondo S.J."/>
            <person name="Dannebaum R.O."/>
            <person name="Kuo R.C."/>
            <person name="Labutti K."/>
            <person name="Haridas S."/>
            <person name="Kuo A."/>
            <person name="Salamov A."/>
            <person name="Ahrendt S.R."/>
            <person name="Lipzen A."/>
            <person name="Sullivan W."/>
            <person name="Andreopoulos W.B."/>
            <person name="Clum A."/>
            <person name="Lindquist E."/>
            <person name="Daum C."/>
            <person name="Ramamoorthy G.K."/>
            <person name="Gryganskyi A."/>
            <person name="Culley D."/>
            <person name="Magnuson J.K."/>
            <person name="James T.Y."/>
            <person name="O'Malley M.A."/>
            <person name="Stajich J.E."/>
            <person name="Spatafora J.W."/>
            <person name="Visel A."/>
            <person name="Grigoriev I.V."/>
        </authorList>
    </citation>
    <scope>NUCLEOTIDE SEQUENCE [LARGE SCALE GENOMIC DNA]</scope>
    <source>
        <strain evidence="14 15">NRRL 3301</strain>
    </source>
</reference>
<dbReference type="OrthoDB" id="10262892at2759"/>
<keyword evidence="15" id="KW-1185">Reference proteome</keyword>
<name>A0A1X2GBC8_9FUNG</name>
<keyword evidence="7" id="KW-0653">Protein transport</keyword>
<dbReference type="PANTHER" id="PTHR12388:SF0">
    <property type="entry name" value="MITOCHONDRIAL IMPORT INNER MEMBRANE TRANSLOCASE SUBUNIT TIM16"/>
    <property type="match status" value="1"/>
</dbReference>
<comment type="caution">
    <text evidence="14">The sequence shown here is derived from an EMBL/GenBank/DDBJ whole genome shotgun (WGS) entry which is preliminary data.</text>
</comment>
<dbReference type="FunFam" id="1.10.287.110:FF:000006">
    <property type="entry name" value="Import inner membrane translocase subunit TIM16"/>
    <property type="match status" value="1"/>
</dbReference>
<comment type="subcellular location">
    <subcellularLocation>
        <location evidence="1">Mitochondrion inner membrane</location>
        <topology evidence="1">Peripheral membrane protein</topology>
    </subcellularLocation>
</comment>
<proteinExistence type="inferred from homology"/>
<evidence type="ECO:0000313" key="14">
    <source>
        <dbReference type="EMBL" id="ORX49046.1"/>
    </source>
</evidence>
<keyword evidence="5" id="KW-0813">Transport</keyword>
<evidence type="ECO:0000256" key="1">
    <source>
        <dbReference type="ARBA" id="ARBA00004637"/>
    </source>
</evidence>
<evidence type="ECO:0000256" key="5">
    <source>
        <dbReference type="ARBA" id="ARBA00022448"/>
    </source>
</evidence>
<dbReference type="GO" id="GO:0030150">
    <property type="term" value="P:protein import into mitochondrial matrix"/>
    <property type="evidence" value="ECO:0007669"/>
    <property type="project" value="InterPro"/>
</dbReference>
<keyword evidence="10" id="KW-0472">Membrane</keyword>
<evidence type="ECO:0000256" key="2">
    <source>
        <dbReference type="ARBA" id="ARBA00008817"/>
    </source>
</evidence>
<comment type="similarity">
    <text evidence="2">Belongs to the TIM16/PAM16 family.</text>
</comment>
<dbReference type="EMBL" id="MCGT01000027">
    <property type="protein sequence ID" value="ORX49046.1"/>
    <property type="molecule type" value="Genomic_DNA"/>
</dbReference>
<accession>A0A1X2GBC8</accession>
<evidence type="ECO:0000256" key="13">
    <source>
        <dbReference type="SAM" id="MobiDB-lite"/>
    </source>
</evidence>
<dbReference type="AlphaFoldDB" id="A0A1X2GBC8"/>
<evidence type="ECO:0000256" key="12">
    <source>
        <dbReference type="ARBA" id="ARBA00031407"/>
    </source>
</evidence>
<dbReference type="InterPro" id="IPR036869">
    <property type="entry name" value="J_dom_sf"/>
</dbReference>
<evidence type="ECO:0000256" key="9">
    <source>
        <dbReference type="ARBA" id="ARBA00023128"/>
    </source>
</evidence>
<feature type="region of interest" description="Disordered" evidence="13">
    <location>
        <begin position="117"/>
        <end position="151"/>
    </location>
</feature>
<evidence type="ECO:0000256" key="4">
    <source>
        <dbReference type="ARBA" id="ARBA00020721"/>
    </source>
</evidence>
<dbReference type="STRING" id="101127.A0A1X2GBC8"/>
<evidence type="ECO:0000256" key="8">
    <source>
        <dbReference type="ARBA" id="ARBA00023010"/>
    </source>
</evidence>